<protein>
    <submittedName>
        <fullName evidence="1">Uncharacterized protein</fullName>
    </submittedName>
</protein>
<evidence type="ECO:0000313" key="1">
    <source>
        <dbReference type="EnsemblPlants" id="AVESA.00010b.r2.6DG1149840.1.CDS"/>
    </source>
</evidence>
<evidence type="ECO:0000313" key="2">
    <source>
        <dbReference type="Proteomes" id="UP001732700"/>
    </source>
</evidence>
<reference evidence="1" key="2">
    <citation type="submission" date="2025-09" db="UniProtKB">
        <authorList>
            <consortium name="EnsemblPlants"/>
        </authorList>
    </citation>
    <scope>IDENTIFICATION</scope>
</reference>
<accession>A0ACD5ZEI1</accession>
<organism evidence="1 2">
    <name type="scientific">Avena sativa</name>
    <name type="common">Oat</name>
    <dbReference type="NCBI Taxonomy" id="4498"/>
    <lineage>
        <taxon>Eukaryota</taxon>
        <taxon>Viridiplantae</taxon>
        <taxon>Streptophyta</taxon>
        <taxon>Embryophyta</taxon>
        <taxon>Tracheophyta</taxon>
        <taxon>Spermatophyta</taxon>
        <taxon>Magnoliopsida</taxon>
        <taxon>Liliopsida</taxon>
        <taxon>Poales</taxon>
        <taxon>Poaceae</taxon>
        <taxon>BOP clade</taxon>
        <taxon>Pooideae</taxon>
        <taxon>Poodae</taxon>
        <taxon>Poeae</taxon>
        <taxon>Poeae Chloroplast Group 1 (Aveneae type)</taxon>
        <taxon>Aveninae</taxon>
        <taxon>Avena</taxon>
    </lineage>
</organism>
<dbReference type="EnsemblPlants" id="AVESA.00010b.r2.6DG1149840.1">
    <property type="protein sequence ID" value="AVESA.00010b.r2.6DG1149840.1.CDS"/>
    <property type="gene ID" value="AVESA.00010b.r2.6DG1149840"/>
</dbReference>
<reference evidence="1" key="1">
    <citation type="submission" date="2021-05" db="EMBL/GenBank/DDBJ databases">
        <authorList>
            <person name="Scholz U."/>
            <person name="Mascher M."/>
            <person name="Fiebig A."/>
        </authorList>
    </citation>
    <scope>NUCLEOTIDE SEQUENCE [LARGE SCALE GENOMIC DNA]</scope>
</reference>
<sequence>MSHERVQPGPMPFHQLKQITNDFSDERRIGRGAYGSVYLGMYEDGRKVAVKILHSRPGFDEKQFETEFHNLKSLQHQNIVRLIGYCHETSGEFLQHNQNTVLASKMNLALCMEYMAKGSLDKHISDEYNGHNWHTRYKIIKGISSGLQYLHEELETPFYHLDLKPDNILLDEEMVPKIGDFGLSRFFADQQTQITSACIGTFGYLPPEYIEQKAISSKHDIYGLGVVITKIISGSEGYTKLFTMKHEEFVELVHANWRSRLLKESMLDVESSLELVRICTKIGLRCLEDDRHTRPTIGEIVDELNEIETTMQFSHALSIDGGSSTDQVSFCTSTEAQSTDAQNSVSDSKDASKKWGDHTCEVKESESLKVNPGLLHFPFKPNKLVSRVLHLTNKTNKKVAFRCVPKASGVYIDDLKYLRGILAPRCTRTFVVTMARSPSYMDLLAVTIQSCIAVNQDVHEIVDEYFKEASKQSGGKFHEITLIGVYDTAGETITSKTTEQTIKVIYRDAGLGEVFSSDVHPTEPWILIGYSTGSIAIWDYKTQLRVKALKIAKEDKEPGPFSFIRKKSEPTLEAFSAKFIAREQWLAAGDGFGYVHVHTYDAMSMDKVKKFHAHTGAVTSLAVHPSEPFVLSASSDKLIKLWDWENKWNRIQIFKGHKDIVEQVVFNPRKSSTFASVSVDRTVLIWDIYNNDPITKISLKGVDRDYFQGWKRGYAVDYFPTSDDCQSLIAVSRTGRLYIWDLQAETIVKSLTGLKTPYYDHRKFRVCNVGVVDSLLDRPMLATASQDNGIRMYDYLVQSYQTKLYFGLGDVHHITYIKEINSVVIAFEEALAIMEIMN</sequence>
<name>A0ACD5ZEI1_AVESA</name>
<proteinExistence type="predicted"/>
<dbReference type="Proteomes" id="UP001732700">
    <property type="component" value="Chromosome 6D"/>
</dbReference>
<keyword evidence="2" id="KW-1185">Reference proteome</keyword>